<keyword evidence="2" id="KW-1185">Reference proteome</keyword>
<evidence type="ECO:0000313" key="1">
    <source>
        <dbReference type="EMBL" id="QFS52536.1"/>
    </source>
</evidence>
<reference evidence="1 2" key="1">
    <citation type="submission" date="2019-10" db="EMBL/GenBank/DDBJ databases">
        <title>Genomic and transcriptomic insights into the perfect genentic adaptation of a filamentous nitrogen-fixing cyanobacterium to rice fields.</title>
        <authorList>
            <person name="Chen Z."/>
        </authorList>
    </citation>
    <scope>NUCLEOTIDE SEQUENCE [LARGE SCALE GENOMIC DNA]</scope>
    <source>
        <strain evidence="1">CCNUC1</strain>
    </source>
</reference>
<dbReference type="Proteomes" id="UP000326678">
    <property type="component" value="Chromosome pGXM02"/>
</dbReference>
<gene>
    <name evidence="1" type="ORF">GXM_10291</name>
</gene>
<name>A0A5P8WK53_9NOSO</name>
<proteinExistence type="predicted"/>
<sequence>MVTQIKLGLCNPPEPIYLYVKNAELGGESYLWYHYDIGKEKTIPVPQRALTGYLSELRLTTKEFKGKDNLKLDIVVSADELYVIRTGIETNFAKSFLLAASLIQDFSKPLIIVANAGDENTVFCNLYDAASKTKIYREWSRDLDWAAIIHDIQILLAGNSSTTPSTPKLSVVPQPVHPQDLRVKNIRTLLDYPLDLVREWLQFQDTNSPSQLHISKIDELVKTMCLAWASDKCDHPNHAESSYQKEVIDAVASGADELAAISAWMQELQTAKTGAV</sequence>
<dbReference type="KEGG" id="nsh:GXM_10291"/>
<protein>
    <submittedName>
        <fullName evidence="1">Uncharacterized protein</fullName>
    </submittedName>
</protein>
<dbReference type="AlphaFoldDB" id="A0A5P8WK53"/>
<dbReference type="EMBL" id="CP045229">
    <property type="protein sequence ID" value="QFS52536.1"/>
    <property type="molecule type" value="Genomic_DNA"/>
</dbReference>
<organism evidence="1 2">
    <name type="scientific">Nostoc sphaeroides CCNUC1</name>
    <dbReference type="NCBI Taxonomy" id="2653204"/>
    <lineage>
        <taxon>Bacteria</taxon>
        <taxon>Bacillati</taxon>
        <taxon>Cyanobacteriota</taxon>
        <taxon>Cyanophyceae</taxon>
        <taxon>Nostocales</taxon>
        <taxon>Nostocaceae</taxon>
        <taxon>Nostoc</taxon>
    </lineage>
</organism>
<dbReference type="RefSeq" id="WP_152592748.1">
    <property type="nucleotide sequence ID" value="NZ_CP045229.1"/>
</dbReference>
<accession>A0A5P8WK53</accession>
<evidence type="ECO:0000313" key="2">
    <source>
        <dbReference type="Proteomes" id="UP000326678"/>
    </source>
</evidence>